<dbReference type="Pfam" id="PF17278">
    <property type="entry name" value="DUF5343"/>
    <property type="match status" value="1"/>
</dbReference>
<organism evidence="2 3">
    <name type="scientific">Methylobacterium symbioticum</name>
    <dbReference type="NCBI Taxonomy" id="2584084"/>
    <lineage>
        <taxon>Bacteria</taxon>
        <taxon>Pseudomonadati</taxon>
        <taxon>Pseudomonadota</taxon>
        <taxon>Alphaproteobacteria</taxon>
        <taxon>Hyphomicrobiales</taxon>
        <taxon>Methylobacteriaceae</taxon>
        <taxon>Methylobacterium</taxon>
    </lineage>
</organism>
<evidence type="ECO:0000313" key="2">
    <source>
        <dbReference type="EMBL" id="VUD70730.1"/>
    </source>
</evidence>
<dbReference type="RefSeq" id="WP_142582295.1">
    <property type="nucleotide sequence ID" value="NZ_CABFPH010000012.1"/>
</dbReference>
<gene>
    <name evidence="2" type="ORF">MET9862_01303</name>
</gene>
<feature type="region of interest" description="Disordered" evidence="1">
    <location>
        <begin position="1"/>
        <end position="37"/>
    </location>
</feature>
<sequence length="237" mass="25765">MAARTKASATPAEQEPAIPAEKSPKSPKPRREIPGSFTYTTSFGTLKRALDGITVAERPDKFSSDFMATVLKVTGGSAKPIPPILKRMVFLSSDGNPTELYSKFKSENNRSGAALDGLKRGFPEIFRHNDYAHRATKEEIVDLIVQITGLNKKDQIVNATSGTFEAIRSFVNKDQPSTSQIESNTAPADAIPLSNGPTLNGGSEINLAYNINIILPESTNIQVFNAIFQSLKNNLLR</sequence>
<dbReference type="Proteomes" id="UP000410984">
    <property type="component" value="Unassembled WGS sequence"/>
</dbReference>
<proteinExistence type="predicted"/>
<dbReference type="AlphaFoldDB" id="A0A509E981"/>
<evidence type="ECO:0000256" key="1">
    <source>
        <dbReference type="SAM" id="MobiDB-lite"/>
    </source>
</evidence>
<reference evidence="2 3" key="1">
    <citation type="submission" date="2019-06" db="EMBL/GenBank/DDBJ databases">
        <authorList>
            <person name="Rodrigo-Torres L."/>
            <person name="Arahal R. D."/>
            <person name="Lucena T."/>
        </authorList>
    </citation>
    <scope>NUCLEOTIDE SEQUENCE [LARGE SCALE GENOMIC DNA]</scope>
    <source>
        <strain evidence="2 3">SB0023/3</strain>
    </source>
</reference>
<evidence type="ECO:0008006" key="4">
    <source>
        <dbReference type="Google" id="ProtNLM"/>
    </source>
</evidence>
<dbReference type="InterPro" id="IPR035235">
    <property type="entry name" value="DUF5343"/>
</dbReference>
<evidence type="ECO:0000313" key="3">
    <source>
        <dbReference type="Proteomes" id="UP000410984"/>
    </source>
</evidence>
<dbReference type="OrthoDB" id="5186897at2"/>
<dbReference type="EMBL" id="CABFPH010000012">
    <property type="protein sequence ID" value="VUD70730.1"/>
    <property type="molecule type" value="Genomic_DNA"/>
</dbReference>
<name>A0A509E981_9HYPH</name>
<protein>
    <recommendedName>
        <fullName evidence="4">DUF5343 domain-containing protein</fullName>
    </recommendedName>
</protein>
<keyword evidence="3" id="KW-1185">Reference proteome</keyword>
<accession>A0A509E981</accession>